<dbReference type="AlphaFoldDB" id="A0A317WY46"/>
<feature type="region of interest" description="Disordered" evidence="1">
    <location>
        <begin position="67"/>
        <end position="169"/>
    </location>
</feature>
<sequence length="169" mass="18390">MSSESYNARYSGRCPAEDRSELRRVADADQPRTSATPPVDSEIGTYQRIRWTDYSLSELEVTGSIKGRSQLRGDAQPDIGGGLRDQHGAGRIRGYPACSPPTKNRGGGANGLLPGRARYRGQRRTKAQEVEVERETKEGQEGKKETVEVGGAASPQASVEQARGRWMVG</sequence>
<reference evidence="2 3" key="1">
    <citation type="submission" date="2016-12" db="EMBL/GenBank/DDBJ databases">
        <title>The genomes of Aspergillus section Nigri reveals drivers in fungal speciation.</title>
        <authorList>
            <consortium name="DOE Joint Genome Institute"/>
            <person name="Vesth T.C."/>
            <person name="Nybo J."/>
            <person name="Theobald S."/>
            <person name="Brandl J."/>
            <person name="Frisvad J.C."/>
            <person name="Nielsen K.F."/>
            <person name="Lyhne E.K."/>
            <person name="Kogle M.E."/>
            <person name="Kuo A."/>
            <person name="Riley R."/>
            <person name="Clum A."/>
            <person name="Nolan M."/>
            <person name="Lipzen A."/>
            <person name="Salamov A."/>
            <person name="Henrissat B."/>
            <person name="Wiebenga A."/>
            <person name="De Vries R.P."/>
            <person name="Grigoriev I.V."/>
            <person name="Mortensen U.H."/>
            <person name="Andersen M.R."/>
            <person name="Baker S.E."/>
        </authorList>
    </citation>
    <scope>NUCLEOTIDE SEQUENCE [LARGE SCALE GENOMIC DNA]</scope>
    <source>
        <strain evidence="2 3">CBS 117.55</strain>
    </source>
</reference>
<dbReference type="VEuPathDB" id="FungiDB:BO70DRAFT_79826"/>
<evidence type="ECO:0000313" key="3">
    <source>
        <dbReference type="Proteomes" id="UP000247233"/>
    </source>
</evidence>
<dbReference type="EMBL" id="MSFL01000002">
    <property type="protein sequence ID" value="PWY90841.1"/>
    <property type="molecule type" value="Genomic_DNA"/>
</dbReference>
<feature type="compositionally biased region" description="Basic and acidic residues" evidence="1">
    <location>
        <begin position="126"/>
        <end position="147"/>
    </location>
</feature>
<dbReference type="RefSeq" id="XP_025403284.1">
    <property type="nucleotide sequence ID" value="XM_025548729.1"/>
</dbReference>
<evidence type="ECO:0000313" key="2">
    <source>
        <dbReference type="EMBL" id="PWY90841.1"/>
    </source>
</evidence>
<feature type="region of interest" description="Disordered" evidence="1">
    <location>
        <begin position="1"/>
        <end position="43"/>
    </location>
</feature>
<evidence type="ECO:0000256" key="1">
    <source>
        <dbReference type="SAM" id="MobiDB-lite"/>
    </source>
</evidence>
<dbReference type="GeneID" id="37070966"/>
<organism evidence="2 3">
    <name type="scientific">Aspergillus heteromorphus CBS 117.55</name>
    <dbReference type="NCBI Taxonomy" id="1448321"/>
    <lineage>
        <taxon>Eukaryota</taxon>
        <taxon>Fungi</taxon>
        <taxon>Dikarya</taxon>
        <taxon>Ascomycota</taxon>
        <taxon>Pezizomycotina</taxon>
        <taxon>Eurotiomycetes</taxon>
        <taxon>Eurotiomycetidae</taxon>
        <taxon>Eurotiales</taxon>
        <taxon>Aspergillaceae</taxon>
        <taxon>Aspergillus</taxon>
        <taxon>Aspergillus subgen. Circumdati</taxon>
    </lineage>
</organism>
<dbReference type="Proteomes" id="UP000247233">
    <property type="component" value="Unassembled WGS sequence"/>
</dbReference>
<comment type="caution">
    <text evidence="2">The sequence shown here is derived from an EMBL/GenBank/DDBJ whole genome shotgun (WGS) entry which is preliminary data.</text>
</comment>
<protein>
    <submittedName>
        <fullName evidence="2">Uncharacterized protein</fullName>
    </submittedName>
</protein>
<proteinExistence type="predicted"/>
<feature type="compositionally biased region" description="Basic and acidic residues" evidence="1">
    <location>
        <begin position="15"/>
        <end position="30"/>
    </location>
</feature>
<accession>A0A317WY46</accession>
<gene>
    <name evidence="2" type="ORF">BO70DRAFT_79826</name>
</gene>
<name>A0A317WY46_9EURO</name>
<keyword evidence="3" id="KW-1185">Reference proteome</keyword>